<keyword evidence="5" id="KW-1185">Reference proteome</keyword>
<keyword evidence="1" id="KW-0378">Hydrolase</keyword>
<sequence length="201" mass="22729">MTKTRTLLGCFLVFIGLMLISVPLIYEWRTTQEAAAMERALKMIKENDSDNLSSIPHLTVSEEDLRDVMELEIPSIDLNEKVLPVTSEENLGIALTQIKPHQLPGEGNFTIAGHRGYRGDRLFRQLPEVPKGEKVILHHQGETYEYQIVSSATIEPTDVDVLKDREKNELTLITCTLDGKKRFVLKGIRTNDQKGERISDA</sequence>
<dbReference type="InterPro" id="IPR005754">
    <property type="entry name" value="Sortase"/>
</dbReference>
<dbReference type="InterPro" id="IPR023365">
    <property type="entry name" value="Sortase_dom-sf"/>
</dbReference>
<keyword evidence="3" id="KW-0812">Transmembrane</keyword>
<organism evidence="4 5">
    <name type="scientific">Bacillus zhangzhouensis</name>
    <dbReference type="NCBI Taxonomy" id="1178540"/>
    <lineage>
        <taxon>Bacteria</taxon>
        <taxon>Bacillati</taxon>
        <taxon>Bacillota</taxon>
        <taxon>Bacilli</taxon>
        <taxon>Bacillales</taxon>
        <taxon>Bacillaceae</taxon>
        <taxon>Bacillus</taxon>
    </lineage>
</organism>
<dbReference type="EMBL" id="JOTP01000016">
    <property type="protein sequence ID" value="KEP25841.1"/>
    <property type="molecule type" value="Genomic_DNA"/>
</dbReference>
<evidence type="ECO:0000256" key="1">
    <source>
        <dbReference type="ARBA" id="ARBA00022801"/>
    </source>
</evidence>
<dbReference type="Pfam" id="PF04203">
    <property type="entry name" value="Sortase"/>
    <property type="match status" value="1"/>
</dbReference>
<evidence type="ECO:0000313" key="5">
    <source>
        <dbReference type="Proteomes" id="UP000028091"/>
    </source>
</evidence>
<evidence type="ECO:0000256" key="3">
    <source>
        <dbReference type="SAM" id="Phobius"/>
    </source>
</evidence>
<evidence type="ECO:0000256" key="2">
    <source>
        <dbReference type="PIRSR" id="PIRSR605754-1"/>
    </source>
</evidence>
<proteinExistence type="predicted"/>
<dbReference type="NCBIfam" id="TIGR01076">
    <property type="entry name" value="sortase_fam"/>
    <property type="match status" value="1"/>
</dbReference>
<gene>
    <name evidence="4" type="ORF">BA70_05665</name>
</gene>
<dbReference type="AlphaFoldDB" id="A0A081L9B5"/>
<keyword evidence="3" id="KW-0472">Membrane</keyword>
<dbReference type="CDD" id="cd06166">
    <property type="entry name" value="Sortase_D_2"/>
    <property type="match status" value="1"/>
</dbReference>
<feature type="transmembrane region" description="Helical" evidence="3">
    <location>
        <begin position="7"/>
        <end position="26"/>
    </location>
</feature>
<dbReference type="GO" id="GO:0016787">
    <property type="term" value="F:hydrolase activity"/>
    <property type="evidence" value="ECO:0007669"/>
    <property type="project" value="UniProtKB-KW"/>
</dbReference>
<dbReference type="InterPro" id="IPR042000">
    <property type="entry name" value="Sortase_D_2"/>
</dbReference>
<dbReference type="SUPFAM" id="SSF63817">
    <property type="entry name" value="Sortase"/>
    <property type="match status" value="1"/>
</dbReference>
<accession>A0A081L9B5</accession>
<keyword evidence="3" id="KW-1133">Transmembrane helix</keyword>
<evidence type="ECO:0000313" key="4">
    <source>
        <dbReference type="EMBL" id="KEP25841.1"/>
    </source>
</evidence>
<dbReference type="Proteomes" id="UP000028091">
    <property type="component" value="Unassembled WGS sequence"/>
</dbReference>
<name>A0A081L9B5_9BACI</name>
<feature type="active site" description="Proton donor/acceptor" evidence="2">
    <location>
        <position position="114"/>
    </location>
</feature>
<reference evidence="4 5" key="1">
    <citation type="submission" date="2012-09" db="EMBL/GenBank/DDBJ databases">
        <title>Genome Sequence of Bacillus sp. DW5-4.</title>
        <authorList>
            <person name="Lai Q."/>
            <person name="Liu Y."/>
            <person name="Shao Z."/>
        </authorList>
    </citation>
    <scope>NUCLEOTIDE SEQUENCE [LARGE SCALE GENOMIC DNA]</scope>
    <source>
        <strain evidence="4 5">DW5-4</strain>
    </source>
</reference>
<dbReference type="eggNOG" id="COG3764">
    <property type="taxonomic scope" value="Bacteria"/>
</dbReference>
<comment type="caution">
    <text evidence="4">The sequence shown here is derived from an EMBL/GenBank/DDBJ whole genome shotgun (WGS) entry which is preliminary data.</text>
</comment>
<protein>
    <submittedName>
        <fullName evidence="4">Peptidase C60</fullName>
    </submittedName>
</protein>
<dbReference type="Gene3D" id="2.40.260.10">
    <property type="entry name" value="Sortase"/>
    <property type="match status" value="1"/>
</dbReference>
<feature type="active site" description="Acyl-thioester intermediate" evidence="2">
    <location>
        <position position="175"/>
    </location>
</feature>